<keyword evidence="3" id="KW-1185">Reference proteome</keyword>
<sequence>MLKEKLEFLRGPGGFRAAIYFALKLLVRVEAFRIVWILAQPSAFLKLPSGWRYLSFYTEEKLSNFRSDIIEQVAGQCGSKPEQLLKRGGSLHLLLIGDSLAAQLTIERGPVCRIDSPPLHLGMGETDTFLKYLYTWPAFRRQGAAKRLIAAAVGDLSTHNVQRIIAHVRATNVPSVAAFEHAGWNNRAMVVCTLGGRLLIAPGTARIGLSFRSAP</sequence>
<dbReference type="CDD" id="cd04301">
    <property type="entry name" value="NAT_SF"/>
    <property type="match status" value="1"/>
</dbReference>
<dbReference type="InterPro" id="IPR000182">
    <property type="entry name" value="GNAT_dom"/>
</dbReference>
<protein>
    <submittedName>
        <fullName evidence="2">Acetyltransferase (GNAT) family protein</fullName>
    </submittedName>
</protein>
<dbReference type="Pfam" id="PF00583">
    <property type="entry name" value="Acetyltransf_1"/>
    <property type="match status" value="1"/>
</dbReference>
<dbReference type="InterPro" id="IPR016181">
    <property type="entry name" value="Acyl_CoA_acyltransferase"/>
</dbReference>
<evidence type="ECO:0000259" key="1">
    <source>
        <dbReference type="Pfam" id="PF00583"/>
    </source>
</evidence>
<keyword evidence="2" id="KW-0808">Transferase</keyword>
<feature type="domain" description="N-acetyltransferase" evidence="1">
    <location>
        <begin position="117"/>
        <end position="184"/>
    </location>
</feature>
<reference evidence="2 3" key="1">
    <citation type="submission" date="2016-10" db="EMBL/GenBank/DDBJ databases">
        <authorList>
            <person name="de Groot N.N."/>
        </authorList>
    </citation>
    <scope>NUCLEOTIDE SEQUENCE [LARGE SCALE GENOMIC DNA]</scope>
    <source>
        <strain evidence="2 3">Nv1</strain>
    </source>
</reference>
<organism evidence="2 3">
    <name type="scientific">Nitrosovibrio tenuis</name>
    <dbReference type="NCBI Taxonomy" id="1233"/>
    <lineage>
        <taxon>Bacteria</taxon>
        <taxon>Pseudomonadati</taxon>
        <taxon>Pseudomonadota</taxon>
        <taxon>Betaproteobacteria</taxon>
        <taxon>Nitrosomonadales</taxon>
        <taxon>Nitrosomonadaceae</taxon>
        <taxon>Nitrosovibrio</taxon>
    </lineage>
</organism>
<dbReference type="RefSeq" id="WP_090825798.1">
    <property type="nucleotide sequence ID" value="NZ_FOBH01000001.1"/>
</dbReference>
<dbReference type="Proteomes" id="UP000198620">
    <property type="component" value="Unassembled WGS sequence"/>
</dbReference>
<evidence type="ECO:0000313" key="3">
    <source>
        <dbReference type="Proteomes" id="UP000198620"/>
    </source>
</evidence>
<evidence type="ECO:0000313" key="2">
    <source>
        <dbReference type="EMBL" id="SEK30781.1"/>
    </source>
</evidence>
<dbReference type="EMBL" id="FOBH01000001">
    <property type="protein sequence ID" value="SEK30781.1"/>
    <property type="molecule type" value="Genomic_DNA"/>
</dbReference>
<dbReference type="AlphaFoldDB" id="A0A1H7FY07"/>
<gene>
    <name evidence="2" type="ORF">SAMN05216387_101116</name>
</gene>
<dbReference type="STRING" id="1233.SAMN05216387_101116"/>
<dbReference type="Gene3D" id="3.40.630.30">
    <property type="match status" value="1"/>
</dbReference>
<proteinExistence type="predicted"/>
<dbReference type="SUPFAM" id="SSF55729">
    <property type="entry name" value="Acyl-CoA N-acyltransferases (Nat)"/>
    <property type="match status" value="1"/>
</dbReference>
<accession>A0A1H7FY07</accession>
<name>A0A1H7FY07_9PROT</name>
<dbReference type="GO" id="GO:0016747">
    <property type="term" value="F:acyltransferase activity, transferring groups other than amino-acyl groups"/>
    <property type="evidence" value="ECO:0007669"/>
    <property type="project" value="InterPro"/>
</dbReference>
<dbReference type="OrthoDB" id="8595358at2"/>